<organism evidence="1 2">
    <name type="scientific">Camelus dromedarius</name>
    <name type="common">Dromedary</name>
    <name type="synonym">Arabian camel</name>
    <dbReference type="NCBI Taxonomy" id="9838"/>
    <lineage>
        <taxon>Eukaryota</taxon>
        <taxon>Metazoa</taxon>
        <taxon>Chordata</taxon>
        <taxon>Craniata</taxon>
        <taxon>Vertebrata</taxon>
        <taxon>Euteleostomi</taxon>
        <taxon>Mammalia</taxon>
        <taxon>Eutheria</taxon>
        <taxon>Laurasiatheria</taxon>
        <taxon>Artiodactyla</taxon>
        <taxon>Tylopoda</taxon>
        <taxon>Camelidae</taxon>
        <taxon>Camelus</taxon>
    </lineage>
</organism>
<reference evidence="1 2" key="1">
    <citation type="journal article" date="2019" name="Mol. Ecol. Resour.">
        <title>Improving Illumina assemblies with Hi-C and long reads: an example with the North African dromedary.</title>
        <authorList>
            <person name="Elbers J.P."/>
            <person name="Rogers M.F."/>
            <person name="Perelman P.L."/>
            <person name="Proskuryakova A.A."/>
            <person name="Serdyukova N.A."/>
            <person name="Johnson W.E."/>
            <person name="Horin P."/>
            <person name="Corander J."/>
            <person name="Murphy D."/>
            <person name="Burger P.A."/>
        </authorList>
    </citation>
    <scope>NUCLEOTIDE SEQUENCE [LARGE SCALE GENOMIC DNA]</scope>
    <source>
        <strain evidence="1">Drom800</strain>
        <tissue evidence="1">Blood</tissue>
    </source>
</reference>
<evidence type="ECO:0000313" key="1">
    <source>
        <dbReference type="EMBL" id="KAB1269328.1"/>
    </source>
</evidence>
<protein>
    <submittedName>
        <fullName evidence="1">Uncharacterized protein</fullName>
    </submittedName>
</protein>
<keyword evidence="2" id="KW-1185">Reference proteome</keyword>
<dbReference type="EMBL" id="JWIN03000013">
    <property type="protein sequence ID" value="KAB1269328.1"/>
    <property type="molecule type" value="Genomic_DNA"/>
</dbReference>
<sequence length="179" mass="19789">MSRPASLPLPTRARPWAQVVLHGTAWSTDGQMHCRRMAALHSSQHLSSRFPILLALSGTLCSLFTSNLLGPPGLQLWAKDQLWKQSKEPDDLFELRPAGPMMLPSPIVRAPTEIHGDLMVSRAGPRHCIQAVTPGLALCWPFFLHFSLALSAKLLQRPHATQLRVKACWPPPHPVLALI</sequence>
<proteinExistence type="predicted"/>
<accession>A0A5N4DDW3</accession>
<comment type="caution">
    <text evidence="1">The sequence shown here is derived from an EMBL/GenBank/DDBJ whole genome shotgun (WGS) entry which is preliminary data.</text>
</comment>
<dbReference type="Proteomes" id="UP000299084">
    <property type="component" value="Unassembled WGS sequence"/>
</dbReference>
<evidence type="ECO:0000313" key="2">
    <source>
        <dbReference type="Proteomes" id="UP000299084"/>
    </source>
</evidence>
<dbReference type="AlphaFoldDB" id="A0A5N4DDW3"/>
<name>A0A5N4DDW3_CAMDR</name>
<gene>
    <name evidence="1" type="ORF">Cadr_000014048</name>
</gene>